<dbReference type="AlphaFoldDB" id="A0A498J3C9"/>
<gene>
    <name evidence="1" type="ORF">DVH24_037606</name>
</gene>
<evidence type="ECO:0000313" key="2">
    <source>
        <dbReference type="Proteomes" id="UP000290289"/>
    </source>
</evidence>
<organism evidence="1 2">
    <name type="scientific">Malus domestica</name>
    <name type="common">Apple</name>
    <name type="synonym">Pyrus malus</name>
    <dbReference type="NCBI Taxonomy" id="3750"/>
    <lineage>
        <taxon>Eukaryota</taxon>
        <taxon>Viridiplantae</taxon>
        <taxon>Streptophyta</taxon>
        <taxon>Embryophyta</taxon>
        <taxon>Tracheophyta</taxon>
        <taxon>Spermatophyta</taxon>
        <taxon>Magnoliopsida</taxon>
        <taxon>eudicotyledons</taxon>
        <taxon>Gunneridae</taxon>
        <taxon>Pentapetalae</taxon>
        <taxon>rosids</taxon>
        <taxon>fabids</taxon>
        <taxon>Rosales</taxon>
        <taxon>Rosaceae</taxon>
        <taxon>Amygdaloideae</taxon>
        <taxon>Maleae</taxon>
        <taxon>Malus</taxon>
    </lineage>
</organism>
<accession>A0A498J3C9</accession>
<evidence type="ECO:0000313" key="1">
    <source>
        <dbReference type="EMBL" id="RXH87961.1"/>
    </source>
</evidence>
<sequence>MGLLLFVDMKGEEAEEARRATGGYRKKKTFSKEKATDLKMREGGRRLERPRRLCHIPARAPTTSRAQLRLSTILSALGPNHALTNSHENFPVGHPSWDCSRANLLNFGVPMEPETNELPKGLVLDRDENIHIRLTGSTPLGNVGSYRLNEMSLIG</sequence>
<proteinExistence type="predicted"/>
<dbReference type="EMBL" id="RDQH01000336">
    <property type="protein sequence ID" value="RXH87961.1"/>
    <property type="molecule type" value="Genomic_DNA"/>
</dbReference>
<protein>
    <submittedName>
        <fullName evidence="1">Uncharacterized protein</fullName>
    </submittedName>
</protein>
<dbReference type="Proteomes" id="UP000290289">
    <property type="component" value="Chromosome 10"/>
</dbReference>
<reference evidence="1 2" key="1">
    <citation type="submission" date="2018-10" db="EMBL/GenBank/DDBJ databases">
        <title>A high-quality apple genome assembly.</title>
        <authorList>
            <person name="Hu J."/>
        </authorList>
    </citation>
    <scope>NUCLEOTIDE SEQUENCE [LARGE SCALE GENOMIC DNA]</scope>
    <source>
        <strain evidence="2">cv. HFTH1</strain>
        <tissue evidence="1">Young leaf</tissue>
    </source>
</reference>
<keyword evidence="2" id="KW-1185">Reference proteome</keyword>
<comment type="caution">
    <text evidence="1">The sequence shown here is derived from an EMBL/GenBank/DDBJ whole genome shotgun (WGS) entry which is preliminary data.</text>
</comment>
<name>A0A498J3C9_MALDO</name>